<name>A0A022PV42_ERYGU</name>
<reference evidence="1 2" key="1">
    <citation type="journal article" date="2013" name="Proc. Natl. Acad. Sci. U.S.A.">
        <title>Fine-scale variation in meiotic recombination in Mimulus inferred from population shotgun sequencing.</title>
        <authorList>
            <person name="Hellsten U."/>
            <person name="Wright K.M."/>
            <person name="Jenkins J."/>
            <person name="Shu S."/>
            <person name="Yuan Y."/>
            <person name="Wessler S.R."/>
            <person name="Schmutz J."/>
            <person name="Willis J.H."/>
            <person name="Rokhsar D.S."/>
        </authorList>
    </citation>
    <scope>NUCLEOTIDE SEQUENCE [LARGE SCALE GENOMIC DNA]</scope>
    <source>
        <strain evidence="2">cv. DUN x IM62</strain>
    </source>
</reference>
<organism evidence="1 2">
    <name type="scientific">Erythranthe guttata</name>
    <name type="common">Yellow monkey flower</name>
    <name type="synonym">Mimulus guttatus</name>
    <dbReference type="NCBI Taxonomy" id="4155"/>
    <lineage>
        <taxon>Eukaryota</taxon>
        <taxon>Viridiplantae</taxon>
        <taxon>Streptophyta</taxon>
        <taxon>Embryophyta</taxon>
        <taxon>Tracheophyta</taxon>
        <taxon>Spermatophyta</taxon>
        <taxon>Magnoliopsida</taxon>
        <taxon>eudicotyledons</taxon>
        <taxon>Gunneridae</taxon>
        <taxon>Pentapetalae</taxon>
        <taxon>asterids</taxon>
        <taxon>lamiids</taxon>
        <taxon>Lamiales</taxon>
        <taxon>Phrymaceae</taxon>
        <taxon>Erythranthe</taxon>
    </lineage>
</organism>
<keyword evidence="2" id="KW-1185">Reference proteome</keyword>
<accession>A0A022PV42</accession>
<dbReference type="AlphaFoldDB" id="A0A022PV42"/>
<dbReference type="PANTHER" id="PTHR34569:SF2">
    <property type="entry name" value="EXPRESSED PROTEIN"/>
    <property type="match status" value="1"/>
</dbReference>
<evidence type="ECO:0000313" key="1">
    <source>
        <dbReference type="EMBL" id="EYU18100.1"/>
    </source>
</evidence>
<protein>
    <submittedName>
        <fullName evidence="1">Uncharacterized protein</fullName>
    </submittedName>
</protein>
<dbReference type="PANTHER" id="PTHR34569">
    <property type="entry name" value="EXPRESSED PROTEIN"/>
    <property type="match status" value="1"/>
</dbReference>
<proteinExistence type="predicted"/>
<dbReference type="Proteomes" id="UP000030748">
    <property type="component" value="Unassembled WGS sequence"/>
</dbReference>
<dbReference type="EMBL" id="KI632337">
    <property type="protein sequence ID" value="EYU18100.1"/>
    <property type="molecule type" value="Genomic_DNA"/>
</dbReference>
<sequence>MVVAPNHHSIPTVQSPSSLSADDLELRPIKTHKYSSLRDLLPQSPVNSPAALARPDIRIRNRLVEQAACAYLRPASITPDFDGGNCCQRLWNRAAAFVDFVCGWIIRALDGTLRFFRVRISRTQRV</sequence>
<evidence type="ECO:0000313" key="2">
    <source>
        <dbReference type="Proteomes" id="UP000030748"/>
    </source>
</evidence>
<gene>
    <name evidence="1" type="ORF">MIMGU_mgv1a016320mg</name>
</gene>